<dbReference type="InterPro" id="IPR000198">
    <property type="entry name" value="RhoGAP_dom"/>
</dbReference>
<feature type="region of interest" description="Disordered" evidence="2">
    <location>
        <begin position="513"/>
        <end position="579"/>
    </location>
</feature>
<dbReference type="CDD" id="cd00159">
    <property type="entry name" value="RhoGAP"/>
    <property type="match status" value="1"/>
</dbReference>
<dbReference type="GO" id="GO:0007165">
    <property type="term" value="P:signal transduction"/>
    <property type="evidence" value="ECO:0007669"/>
    <property type="project" value="InterPro"/>
</dbReference>
<dbReference type="SMART" id="SM00324">
    <property type="entry name" value="RhoGAP"/>
    <property type="match status" value="1"/>
</dbReference>
<dbReference type="Proteomes" id="UP001431209">
    <property type="component" value="Unassembled WGS sequence"/>
</dbReference>
<feature type="domain" description="Rho-GAP" evidence="3">
    <location>
        <begin position="128"/>
        <end position="319"/>
    </location>
</feature>
<dbReference type="EMBL" id="JAOPGA020000144">
    <property type="protein sequence ID" value="KAL0477140.1"/>
    <property type="molecule type" value="Genomic_DNA"/>
</dbReference>
<evidence type="ECO:0000259" key="3">
    <source>
        <dbReference type="PROSITE" id="PS50238"/>
    </source>
</evidence>
<protein>
    <submittedName>
        <fullName evidence="4">ArhGAP</fullName>
    </submittedName>
</protein>
<gene>
    <name evidence="4" type="ORF">AKO1_005946</name>
</gene>
<dbReference type="PANTHER" id="PTHR15228:SF25">
    <property type="entry name" value="F-BAR DOMAIN-CONTAINING PROTEIN"/>
    <property type="match status" value="1"/>
</dbReference>
<dbReference type="PROSITE" id="PS50238">
    <property type="entry name" value="RHOGAP"/>
    <property type="match status" value="1"/>
</dbReference>
<evidence type="ECO:0000256" key="2">
    <source>
        <dbReference type="SAM" id="MobiDB-lite"/>
    </source>
</evidence>
<keyword evidence="1" id="KW-0343">GTPase activation</keyword>
<dbReference type="InterPro" id="IPR008936">
    <property type="entry name" value="Rho_GTPase_activation_prot"/>
</dbReference>
<evidence type="ECO:0000313" key="5">
    <source>
        <dbReference type="Proteomes" id="UP001431209"/>
    </source>
</evidence>
<feature type="region of interest" description="Disordered" evidence="2">
    <location>
        <begin position="348"/>
        <end position="371"/>
    </location>
</feature>
<dbReference type="Gene3D" id="1.10.555.10">
    <property type="entry name" value="Rho GTPase activation protein"/>
    <property type="match status" value="1"/>
</dbReference>
<dbReference type="InterPro" id="IPR051025">
    <property type="entry name" value="RhoGAP"/>
</dbReference>
<dbReference type="Pfam" id="PF00620">
    <property type="entry name" value="RhoGAP"/>
    <property type="match status" value="1"/>
</dbReference>
<dbReference type="PANTHER" id="PTHR15228">
    <property type="entry name" value="SPERMATHECAL PHYSIOLOGY VARIANT"/>
    <property type="match status" value="1"/>
</dbReference>
<name>A0AAW2YIM0_9EUKA</name>
<feature type="compositionally biased region" description="Acidic residues" evidence="2">
    <location>
        <begin position="550"/>
        <end position="570"/>
    </location>
</feature>
<proteinExistence type="predicted"/>
<organism evidence="4 5">
    <name type="scientific">Acrasis kona</name>
    <dbReference type="NCBI Taxonomy" id="1008807"/>
    <lineage>
        <taxon>Eukaryota</taxon>
        <taxon>Discoba</taxon>
        <taxon>Heterolobosea</taxon>
        <taxon>Tetramitia</taxon>
        <taxon>Eutetramitia</taxon>
        <taxon>Acrasidae</taxon>
        <taxon>Acrasis</taxon>
    </lineage>
</organism>
<reference evidence="4 5" key="1">
    <citation type="submission" date="2024-03" db="EMBL/GenBank/DDBJ databases">
        <title>The Acrasis kona genome and developmental transcriptomes reveal deep origins of eukaryotic multicellular pathways.</title>
        <authorList>
            <person name="Sheikh S."/>
            <person name="Fu C.-J."/>
            <person name="Brown M.W."/>
            <person name="Baldauf S.L."/>
        </authorList>
    </citation>
    <scope>NUCLEOTIDE SEQUENCE [LARGE SCALE GENOMIC DNA]</scope>
    <source>
        <strain evidence="4 5">ATCC MYA-3509</strain>
    </source>
</reference>
<evidence type="ECO:0000313" key="4">
    <source>
        <dbReference type="EMBL" id="KAL0477140.1"/>
    </source>
</evidence>
<sequence>MIRAGASALENCSFNVHLNENETEPLNKLSPDLTFNNVMIELQNKTGIYLPTTTYSFWIKTGVEEKKSIFSAEKWYGKPQDKDDGYIQVKMDDTIAGSTYGSFYKHGRMDIWLKPSTTDIDRTRLFETSLEVLYSRSDTPETSLLPILKSLFDYINTNGLDEVGIFRLSGSAKEGNEVKKSLDQGKPLKTDLDVVLAASLIKFFFRNLPEPLISGEYWDQIRTLFSDGQVSDEEQKIEELRTVIQGMPTINVTILEHLMSLCRSVTKHQDENKMTTENLSIVIGPNIMGPRSEDGTSLMDTSLVCVIAKFMMEKYSFIFRNNSPYDPTLKGWNEMQDISLRLAISPQAVQPRRQSDANSPPSPVAADKKNKDKVFRGYMPRSIFENTPIPNTRSMDGLRLTPESLISQHNNALDWELPYVTITQITHENNTAVICYKRNKKSDQTDVLVVTDSVTRLAFTYQYTIKDWCEHFQYVLDRYQMFISLANEHPDRYGAVISKDAFMQAKKKKEAAKVTTVLKSPDTKTPETKTPDLSKQVTPPKSPPLPVIPFDEESENGYGDDEYDSDSDDSIEFRVNKKK</sequence>
<dbReference type="AlphaFoldDB" id="A0AAW2YIM0"/>
<dbReference type="SUPFAM" id="SSF48350">
    <property type="entry name" value="GTPase activation domain, GAP"/>
    <property type="match status" value="1"/>
</dbReference>
<feature type="compositionally biased region" description="Basic and acidic residues" evidence="2">
    <location>
        <begin position="521"/>
        <end position="532"/>
    </location>
</feature>
<keyword evidence="5" id="KW-1185">Reference proteome</keyword>
<comment type="caution">
    <text evidence="4">The sequence shown here is derived from an EMBL/GenBank/DDBJ whole genome shotgun (WGS) entry which is preliminary data.</text>
</comment>
<dbReference type="GO" id="GO:0005096">
    <property type="term" value="F:GTPase activator activity"/>
    <property type="evidence" value="ECO:0007669"/>
    <property type="project" value="UniProtKB-KW"/>
</dbReference>
<accession>A0AAW2YIM0</accession>
<evidence type="ECO:0000256" key="1">
    <source>
        <dbReference type="ARBA" id="ARBA00022468"/>
    </source>
</evidence>